<sequence length="261" mass="29846">MSLPIYNKISKDNVIVVVRFSNSYQDLQLPIIPLKSLTTSLLRQSVRSSISDLQRKRIRFIHSGKVLNEKTDFTEEYNQFLKFQKQSSTEEGTNGNNNGKFYIHCLIGDEMTADELSKENELDNKVFAKSTTEAPIGFDRLSSAGFSQEDINNLRQQFRQLYGDLPSRRGNSDGEEGQDIRQLEERWIDSTVNEMDEFSQTNLSVGGNNEDLFIGLLIGCLLGVLSLFLLKYDNLFSKRQKMAIIAGFIINFTFALVRQWN</sequence>
<evidence type="ECO:0000256" key="1">
    <source>
        <dbReference type="SAM" id="Phobius"/>
    </source>
</evidence>
<protein>
    <recommendedName>
        <fullName evidence="6">DSC E3 ubiquitin ligase complex subunit 3 C-terminal domain-containing protein</fullName>
    </recommendedName>
</protein>
<organism evidence="4 5">
    <name type="scientific">Wickerhamomyces mucosus</name>
    <dbReference type="NCBI Taxonomy" id="1378264"/>
    <lineage>
        <taxon>Eukaryota</taxon>
        <taxon>Fungi</taxon>
        <taxon>Dikarya</taxon>
        <taxon>Ascomycota</taxon>
        <taxon>Saccharomycotina</taxon>
        <taxon>Saccharomycetes</taxon>
        <taxon>Phaffomycetales</taxon>
        <taxon>Wickerhamomycetaceae</taxon>
        <taxon>Wickerhamomyces</taxon>
    </lineage>
</organism>
<keyword evidence="1" id="KW-1133">Transmembrane helix</keyword>
<dbReference type="InterPro" id="IPR025390">
    <property type="entry name" value="Dsc3_C"/>
</dbReference>
<keyword evidence="1" id="KW-0472">Membrane</keyword>
<proteinExistence type="predicted"/>
<reference evidence="4" key="2">
    <citation type="submission" date="2021-01" db="EMBL/GenBank/DDBJ databases">
        <authorList>
            <person name="Schikora-Tamarit M.A."/>
        </authorList>
    </citation>
    <scope>NUCLEOTIDE SEQUENCE</scope>
    <source>
        <strain evidence="4">CBS6341</strain>
    </source>
</reference>
<reference evidence="4" key="1">
    <citation type="journal article" date="2021" name="Open Biol.">
        <title>Shared evolutionary footprints suggest mitochondrial oxidative damage underlies multiple complex I losses in fungi.</title>
        <authorList>
            <person name="Schikora-Tamarit M.A."/>
            <person name="Marcet-Houben M."/>
            <person name="Nosek J."/>
            <person name="Gabaldon T."/>
        </authorList>
    </citation>
    <scope>NUCLEOTIDE SEQUENCE</scope>
    <source>
        <strain evidence="4">CBS6341</strain>
    </source>
</reference>
<dbReference type="PANTHER" id="PTHR28049:SF1">
    <property type="entry name" value="DSC E3 UBIQUITIN LIGASE COMPLEX SUBUNIT 3"/>
    <property type="match status" value="1"/>
</dbReference>
<dbReference type="InterPro" id="IPR019413">
    <property type="entry name" value="Dsc3_ub-like_dom"/>
</dbReference>
<feature type="domain" description="DSC E3 ubiquitin ligase complex subunit 3 ubiquitin-like" evidence="2">
    <location>
        <begin position="15"/>
        <end position="110"/>
    </location>
</feature>
<dbReference type="GO" id="GO:0005783">
    <property type="term" value="C:endoplasmic reticulum"/>
    <property type="evidence" value="ECO:0007669"/>
    <property type="project" value="TreeGrafter"/>
</dbReference>
<dbReference type="OrthoDB" id="2556122at2759"/>
<dbReference type="GO" id="GO:0044695">
    <property type="term" value="C:Dsc E3 ubiquitin ligase complex"/>
    <property type="evidence" value="ECO:0007669"/>
    <property type="project" value="InterPro"/>
</dbReference>
<evidence type="ECO:0000259" key="3">
    <source>
        <dbReference type="Pfam" id="PF13373"/>
    </source>
</evidence>
<feature type="transmembrane region" description="Helical" evidence="1">
    <location>
        <begin position="242"/>
        <end position="260"/>
    </location>
</feature>
<name>A0A9P8TBQ9_9ASCO</name>
<dbReference type="Pfam" id="PF10302">
    <property type="entry name" value="Dsc3_N"/>
    <property type="match status" value="1"/>
</dbReference>
<dbReference type="EMBL" id="JAEUBF010000949">
    <property type="protein sequence ID" value="KAH3673638.1"/>
    <property type="molecule type" value="Genomic_DNA"/>
</dbReference>
<dbReference type="AlphaFoldDB" id="A0A9P8TBQ9"/>
<comment type="caution">
    <text evidence="4">The sequence shown here is derived from an EMBL/GenBank/DDBJ whole genome shotgun (WGS) entry which is preliminary data.</text>
</comment>
<accession>A0A9P8TBQ9</accession>
<keyword evidence="5" id="KW-1185">Reference proteome</keyword>
<dbReference type="Pfam" id="PF13373">
    <property type="entry name" value="Dsc3_C"/>
    <property type="match status" value="1"/>
</dbReference>
<evidence type="ECO:0008006" key="6">
    <source>
        <dbReference type="Google" id="ProtNLM"/>
    </source>
</evidence>
<dbReference type="PANTHER" id="PTHR28049">
    <property type="entry name" value="TRANSMEMBRANE PROTEIN YOR223W"/>
    <property type="match status" value="1"/>
</dbReference>
<dbReference type="Proteomes" id="UP000769528">
    <property type="component" value="Unassembled WGS sequence"/>
</dbReference>
<evidence type="ECO:0000313" key="4">
    <source>
        <dbReference type="EMBL" id="KAH3673638.1"/>
    </source>
</evidence>
<dbReference type="InterPro" id="IPR045226">
    <property type="entry name" value="Dsc3"/>
</dbReference>
<evidence type="ECO:0000259" key="2">
    <source>
        <dbReference type="Pfam" id="PF10302"/>
    </source>
</evidence>
<evidence type="ECO:0000313" key="5">
    <source>
        <dbReference type="Proteomes" id="UP000769528"/>
    </source>
</evidence>
<keyword evidence="1" id="KW-0812">Transmembrane</keyword>
<gene>
    <name evidence="4" type="ORF">WICMUC_003541</name>
</gene>
<feature type="transmembrane region" description="Helical" evidence="1">
    <location>
        <begin position="212"/>
        <end position="230"/>
    </location>
</feature>
<feature type="domain" description="DSC E3 ubiquitin ligase complex subunit 3 C-terminal" evidence="3">
    <location>
        <begin position="136"/>
        <end position="258"/>
    </location>
</feature>